<comment type="caution">
    <text evidence="8">Lacks conserved residue(s) required for the propagation of feature annotation.</text>
</comment>
<reference evidence="13 14" key="1">
    <citation type="submission" date="2017-09" db="EMBL/GenBank/DDBJ databases">
        <title>WGS assembly of Aquilegia coerulea Goldsmith.</title>
        <authorList>
            <person name="Hodges S."/>
            <person name="Kramer E."/>
            <person name="Nordborg M."/>
            <person name="Tomkins J."/>
            <person name="Borevitz J."/>
            <person name="Derieg N."/>
            <person name="Yan J."/>
            <person name="Mihaltcheva S."/>
            <person name="Hayes R.D."/>
            <person name="Rokhsar D."/>
        </authorList>
    </citation>
    <scope>NUCLEOTIDE SEQUENCE [LARGE SCALE GENOMIC DNA]</scope>
    <source>
        <strain evidence="14">cv. Goldsmith</strain>
    </source>
</reference>
<dbReference type="GO" id="GO:0032454">
    <property type="term" value="F:histone H3K9 demethylase activity"/>
    <property type="evidence" value="ECO:0007669"/>
    <property type="project" value="InterPro"/>
</dbReference>
<dbReference type="Pfam" id="PF08879">
    <property type="entry name" value="WRC"/>
    <property type="match status" value="1"/>
</dbReference>
<dbReference type="PROSITE" id="PS51667">
    <property type="entry name" value="WRC"/>
    <property type="match status" value="1"/>
</dbReference>
<dbReference type="InParanoid" id="A0A2G5DR09"/>
<dbReference type="GO" id="GO:0031490">
    <property type="term" value="F:chromatin DNA binding"/>
    <property type="evidence" value="ECO:0007669"/>
    <property type="project" value="TreeGrafter"/>
</dbReference>
<evidence type="ECO:0000256" key="3">
    <source>
        <dbReference type="ARBA" id="ARBA00022723"/>
    </source>
</evidence>
<sequence length="984" mass="110838">MEHFRSISGNEDNILGVGGVGGGGGGIPEDLRCKRSDGKQWRCSAMSMPDKTVCEKHYIQAKKRAANSALRASLKKAKRNSPFDDIDNDGCYLDTSCSRNDNDVDALFIDTRVAGGGGVGEFSGGIMKNNDQVHMYSSSDMASRRCLSLNSPVMLDDNDEEMNDTEDFDENRNLMYTTPPHESLRNKTQKSFDDASALDEVQSDESMDSSDEEVGLTCHQCQRNDTDRVIWCLKCDKRGYCDSCISKWYPEVPLEEVQKVCPACRGTCSCNVCLHGDNLIKFRIKEIAVTDKLQYFHCLLSAILPVVKHIHHDQCFEMELETKIHGTKPDIPRAKLHADEQMCCNFCRIPIIDYHRHCTNCLYDLCLTCCQDIRQESQVVAKGELAEAQAFESSQNGAILMKQPRLIERRMNVAELSPDWKANTDGSIPCPPKGDGGCGCSSLTLRRIFKMNWVAKLVKNVEEMVDGCKLYNMDSPWPNGLSDGKLCQLSHREDSNDNFLYCPSSQDIKVEGIYHFQKHWARGEPIIVKQVCDCTSSSNWDPMVIWRGIRETADEKTKDENRTVTAIDCLDGSEVDIELGQFIKGYTEGRIHENGWPEMLKLKDWPSPGAAEEFLLYQRPEFLSKLPLIEYIHSKWGLLNVAAKLPYYSLQNDVGPKIYITYGTYEELSRGDSVTNLHTNMRDMVYLLMHTCEVKMKGWQRTKIEKIQRTFKEPDASHSHGDVEVTITEGDLSLDTGPNGHGETNKSCPTLNGNEDEIMDYQLCTSAEATCGTEKREVEPGPSDKGDADIDEKAHVGAVWDVFRRQDVPKLIEYLMVHWKDLRNPTVLSNESDSQVIHPLFDQAVYLNRDHKMKLKEDFGIEPWTFEQHLGEAVFIPSGCPFQARNLQSSVQLTLDFLSPESLGESISLGEEIRCLPTSHKAKRQMLEVGKMSLYASSSAIKDVQKLALDPKLGSELGFDDPNLTALVSENLDKMIKRRQVACS</sequence>
<dbReference type="SMART" id="SM00558">
    <property type="entry name" value="JmjC"/>
    <property type="match status" value="1"/>
</dbReference>
<protein>
    <recommendedName>
        <fullName evidence="15">JmjC domain-containing protein</fullName>
    </recommendedName>
</protein>
<dbReference type="PROSITE" id="PS51184">
    <property type="entry name" value="JMJC"/>
    <property type="match status" value="1"/>
</dbReference>
<dbReference type="InterPro" id="IPR001841">
    <property type="entry name" value="Znf_RING"/>
</dbReference>
<evidence type="ECO:0000256" key="6">
    <source>
        <dbReference type="ARBA" id="ARBA00023242"/>
    </source>
</evidence>
<dbReference type="GO" id="GO:0008270">
    <property type="term" value="F:zinc ion binding"/>
    <property type="evidence" value="ECO:0007669"/>
    <property type="project" value="UniProtKB-KW"/>
</dbReference>
<evidence type="ECO:0000256" key="9">
    <source>
        <dbReference type="SAM" id="MobiDB-lite"/>
    </source>
</evidence>
<evidence type="ECO:0000256" key="4">
    <source>
        <dbReference type="ARBA" id="ARBA00023015"/>
    </source>
</evidence>
<dbReference type="EMBL" id="KZ305033">
    <property type="protein sequence ID" value="PIA45938.1"/>
    <property type="molecule type" value="Genomic_DNA"/>
</dbReference>
<keyword evidence="14" id="KW-1185">Reference proteome</keyword>
<keyword evidence="5" id="KW-0804">Transcription</keyword>
<name>A0A2G5DR09_AQUCA</name>
<feature type="domain" description="JmjC" evidence="11">
    <location>
        <begin position="634"/>
        <end position="914"/>
    </location>
</feature>
<feature type="domain" description="WRC" evidence="12">
    <location>
        <begin position="27"/>
        <end position="71"/>
    </location>
</feature>
<keyword evidence="7" id="KW-0863">Zinc-finger</keyword>
<dbReference type="GO" id="GO:0006357">
    <property type="term" value="P:regulation of transcription by RNA polymerase II"/>
    <property type="evidence" value="ECO:0007669"/>
    <property type="project" value="TreeGrafter"/>
</dbReference>
<dbReference type="Pfam" id="PF02373">
    <property type="entry name" value="JmjC"/>
    <property type="match status" value="1"/>
</dbReference>
<evidence type="ECO:0000259" key="11">
    <source>
        <dbReference type="PROSITE" id="PS51184"/>
    </source>
</evidence>
<dbReference type="Gene3D" id="2.60.120.650">
    <property type="entry name" value="Cupin"/>
    <property type="match status" value="1"/>
</dbReference>
<comment type="subcellular location">
    <subcellularLocation>
        <location evidence="1">Nucleus</location>
    </subcellularLocation>
</comment>
<dbReference type="Pfam" id="PF10497">
    <property type="entry name" value="zf-4CXXC_R1"/>
    <property type="match status" value="1"/>
</dbReference>
<dbReference type="GO" id="GO:0000118">
    <property type="term" value="C:histone deacetylase complex"/>
    <property type="evidence" value="ECO:0007669"/>
    <property type="project" value="TreeGrafter"/>
</dbReference>
<keyword evidence="6" id="KW-0539">Nucleus</keyword>
<evidence type="ECO:0008006" key="15">
    <source>
        <dbReference type="Google" id="ProtNLM"/>
    </source>
</evidence>
<evidence type="ECO:0000313" key="13">
    <source>
        <dbReference type="EMBL" id="PIA45938.1"/>
    </source>
</evidence>
<dbReference type="InterPro" id="IPR003347">
    <property type="entry name" value="JmjC_dom"/>
</dbReference>
<dbReference type="InterPro" id="IPR014977">
    <property type="entry name" value="WRC_dom"/>
</dbReference>
<gene>
    <name evidence="13" type="ORF">AQUCO_01600289v1</name>
</gene>
<dbReference type="AlphaFoldDB" id="A0A2G5DR09"/>
<evidence type="ECO:0000256" key="5">
    <source>
        <dbReference type="ARBA" id="ARBA00023163"/>
    </source>
</evidence>
<dbReference type="OrthoDB" id="1667110at2759"/>
<evidence type="ECO:0000256" key="2">
    <source>
        <dbReference type="ARBA" id="ARBA00006801"/>
    </source>
</evidence>
<dbReference type="SUPFAM" id="SSF51197">
    <property type="entry name" value="Clavaminate synthase-like"/>
    <property type="match status" value="1"/>
</dbReference>
<comment type="similarity">
    <text evidence="2">Belongs to the JARID1 histone demethylase family.</text>
</comment>
<dbReference type="PROSITE" id="PS50089">
    <property type="entry name" value="ZF_RING_2"/>
    <property type="match status" value="1"/>
</dbReference>
<dbReference type="FunCoup" id="A0A2G5DR09">
    <property type="interactions" value="802"/>
</dbReference>
<feature type="domain" description="RING-type" evidence="10">
    <location>
        <begin position="218"/>
        <end position="265"/>
    </location>
</feature>
<accession>A0A2G5DR09</accession>
<evidence type="ECO:0000256" key="1">
    <source>
        <dbReference type="ARBA" id="ARBA00004123"/>
    </source>
</evidence>
<dbReference type="InterPro" id="IPR045109">
    <property type="entry name" value="LSDs-like"/>
</dbReference>
<keyword evidence="3" id="KW-0479">Metal-binding</keyword>
<evidence type="ECO:0000256" key="7">
    <source>
        <dbReference type="PROSITE-ProRule" id="PRU00175"/>
    </source>
</evidence>
<dbReference type="PANTHER" id="PTHR12549:SF17">
    <property type="entry name" value="E3 UBIQUITIN-PROTEIN LIGASE JMJ24"/>
    <property type="match status" value="1"/>
</dbReference>
<keyword evidence="7" id="KW-0862">Zinc</keyword>
<feature type="region of interest" description="Disordered" evidence="9">
    <location>
        <begin position="733"/>
        <end position="752"/>
    </location>
</feature>
<dbReference type="Proteomes" id="UP000230069">
    <property type="component" value="Unassembled WGS sequence"/>
</dbReference>
<organism evidence="13 14">
    <name type="scientific">Aquilegia coerulea</name>
    <name type="common">Rocky mountain columbine</name>
    <dbReference type="NCBI Taxonomy" id="218851"/>
    <lineage>
        <taxon>Eukaryota</taxon>
        <taxon>Viridiplantae</taxon>
        <taxon>Streptophyta</taxon>
        <taxon>Embryophyta</taxon>
        <taxon>Tracheophyta</taxon>
        <taxon>Spermatophyta</taxon>
        <taxon>Magnoliopsida</taxon>
        <taxon>Ranunculales</taxon>
        <taxon>Ranunculaceae</taxon>
        <taxon>Thalictroideae</taxon>
        <taxon>Aquilegia</taxon>
    </lineage>
</organism>
<dbReference type="GO" id="GO:0003712">
    <property type="term" value="F:transcription coregulator activity"/>
    <property type="evidence" value="ECO:0007669"/>
    <property type="project" value="TreeGrafter"/>
</dbReference>
<dbReference type="GO" id="GO:0000785">
    <property type="term" value="C:chromatin"/>
    <property type="evidence" value="ECO:0007669"/>
    <property type="project" value="TreeGrafter"/>
</dbReference>
<evidence type="ECO:0000259" key="12">
    <source>
        <dbReference type="PROSITE" id="PS51667"/>
    </source>
</evidence>
<evidence type="ECO:0000256" key="8">
    <source>
        <dbReference type="PROSITE-ProRule" id="PRU01002"/>
    </source>
</evidence>
<evidence type="ECO:0000313" key="14">
    <source>
        <dbReference type="Proteomes" id="UP000230069"/>
    </source>
</evidence>
<evidence type="ECO:0000259" key="10">
    <source>
        <dbReference type="PROSITE" id="PS50089"/>
    </source>
</evidence>
<proteinExistence type="inferred from homology"/>
<keyword evidence="4" id="KW-0805">Transcription regulation</keyword>
<dbReference type="PANTHER" id="PTHR12549">
    <property type="entry name" value="JMJC DOMAIN-CONTAINING HISTONE DEMETHYLATION PROTEIN"/>
    <property type="match status" value="1"/>
</dbReference>
<dbReference type="InterPro" id="IPR018866">
    <property type="entry name" value="Znf-4CXXC_R1"/>
</dbReference>